<dbReference type="Gene3D" id="1.10.260.40">
    <property type="entry name" value="lambda repressor-like DNA-binding domains"/>
    <property type="match status" value="1"/>
</dbReference>
<sequence>MTQDDVVKLISEKLKLIRTEDGLTQIKMAELLGVSKKTLVQIEKGRTKASWTLTVAVCALFRDSEVLRNALGEDPVDMIETLAHESIEKPKEKTMGGKVWWVEVEKHGCFRLQRNMISQHYRILDEDDYRWYSTFDQDMAFNKFHSLTKR</sequence>
<dbReference type="EMBL" id="SWLG01000008">
    <property type="protein sequence ID" value="TLS36825.1"/>
    <property type="molecule type" value="Genomic_DNA"/>
</dbReference>
<gene>
    <name evidence="2" type="ORF">FCL54_12775</name>
</gene>
<feature type="domain" description="HTH cro/C1-type" evidence="1">
    <location>
        <begin position="14"/>
        <end position="50"/>
    </location>
</feature>
<accession>A0A5R9FB25</accession>
<dbReference type="Proteomes" id="UP000308230">
    <property type="component" value="Unassembled WGS sequence"/>
</dbReference>
<dbReference type="CDD" id="cd00093">
    <property type="entry name" value="HTH_XRE"/>
    <property type="match status" value="1"/>
</dbReference>
<dbReference type="SMART" id="SM00530">
    <property type="entry name" value="HTH_XRE"/>
    <property type="match status" value="1"/>
</dbReference>
<name>A0A5R9FB25_9BACL</name>
<dbReference type="InterPro" id="IPR010982">
    <property type="entry name" value="Lambda_DNA-bd_dom_sf"/>
</dbReference>
<keyword evidence="3" id="KW-1185">Reference proteome</keyword>
<dbReference type="PROSITE" id="PS50943">
    <property type="entry name" value="HTH_CROC1"/>
    <property type="match status" value="1"/>
</dbReference>
<proteinExistence type="predicted"/>
<dbReference type="OrthoDB" id="1796720at2"/>
<dbReference type="GO" id="GO:0003677">
    <property type="term" value="F:DNA binding"/>
    <property type="evidence" value="ECO:0007669"/>
    <property type="project" value="InterPro"/>
</dbReference>
<dbReference type="Pfam" id="PF13560">
    <property type="entry name" value="HTH_31"/>
    <property type="match status" value="1"/>
</dbReference>
<dbReference type="RefSeq" id="WP_138127024.1">
    <property type="nucleotide sequence ID" value="NZ_SWLG01000008.1"/>
</dbReference>
<evidence type="ECO:0000313" key="3">
    <source>
        <dbReference type="Proteomes" id="UP000308230"/>
    </source>
</evidence>
<evidence type="ECO:0000313" key="2">
    <source>
        <dbReference type="EMBL" id="TLS36825.1"/>
    </source>
</evidence>
<evidence type="ECO:0000259" key="1">
    <source>
        <dbReference type="PROSITE" id="PS50943"/>
    </source>
</evidence>
<comment type="caution">
    <text evidence="2">The sequence shown here is derived from an EMBL/GenBank/DDBJ whole genome shotgun (WGS) entry which is preliminary data.</text>
</comment>
<dbReference type="SUPFAM" id="SSF47413">
    <property type="entry name" value="lambda repressor-like DNA-binding domains"/>
    <property type="match status" value="1"/>
</dbReference>
<organism evidence="2 3">
    <name type="scientific">Exobacillus caeni</name>
    <dbReference type="NCBI Taxonomy" id="2574798"/>
    <lineage>
        <taxon>Bacteria</taxon>
        <taxon>Bacillati</taxon>
        <taxon>Bacillota</taxon>
        <taxon>Bacilli</taxon>
        <taxon>Bacillales</taxon>
        <taxon>Guptibacillaceae</taxon>
        <taxon>Exobacillus</taxon>
    </lineage>
</organism>
<reference evidence="2 3" key="1">
    <citation type="submission" date="2019-04" db="EMBL/GenBank/DDBJ databases">
        <title>Bacillus caeni sp. nov., a bacterium isolated from mangrove sediment.</title>
        <authorList>
            <person name="Huang H."/>
            <person name="Mo K."/>
            <person name="Hu Y."/>
        </authorList>
    </citation>
    <scope>NUCLEOTIDE SEQUENCE [LARGE SCALE GENOMIC DNA]</scope>
    <source>
        <strain evidence="2 3">HB172195</strain>
    </source>
</reference>
<dbReference type="InterPro" id="IPR001387">
    <property type="entry name" value="Cro/C1-type_HTH"/>
</dbReference>
<dbReference type="AlphaFoldDB" id="A0A5R9FB25"/>
<protein>
    <submittedName>
        <fullName evidence="2">Helix-turn-helix domain-containing protein</fullName>
    </submittedName>
</protein>